<gene>
    <name evidence="1" type="ORF">MKY91_09695</name>
</gene>
<dbReference type="EMBL" id="JBCITK010000001">
    <property type="protein sequence ID" value="MEN0643416.1"/>
    <property type="molecule type" value="Genomic_DNA"/>
</dbReference>
<sequence>MQGERYRVVIRCPLCREKYILRGHKNEFGEYETGFKRCVCGNEDQLQIEATLES</sequence>
<reference evidence="1 2" key="1">
    <citation type="submission" date="2024-03" db="EMBL/GenBank/DDBJ databases">
        <title>Bacilli Hybrid Assemblies.</title>
        <authorList>
            <person name="Kovac J."/>
        </authorList>
    </citation>
    <scope>NUCLEOTIDE SEQUENCE [LARGE SCALE GENOMIC DNA]</scope>
    <source>
        <strain evidence="1 2">FSL R7-0666</strain>
    </source>
</reference>
<proteinExistence type="predicted"/>
<comment type="caution">
    <text evidence="1">The sequence shown here is derived from an EMBL/GenBank/DDBJ whole genome shotgun (WGS) entry which is preliminary data.</text>
</comment>
<protein>
    <submittedName>
        <fullName evidence="1">Uncharacterized protein</fullName>
    </submittedName>
</protein>
<dbReference type="RefSeq" id="WP_203086723.1">
    <property type="nucleotide sequence ID" value="NZ_JAEUZA010000001.1"/>
</dbReference>
<evidence type="ECO:0000313" key="1">
    <source>
        <dbReference type="EMBL" id="MEN0643416.1"/>
    </source>
</evidence>
<keyword evidence="2" id="KW-1185">Reference proteome</keyword>
<name>A0ABU9VHN0_9BACI</name>
<dbReference type="Proteomes" id="UP001418796">
    <property type="component" value="Unassembled WGS sequence"/>
</dbReference>
<organism evidence="1 2">
    <name type="scientific">Alkalicoccobacillus gibsonii</name>
    <dbReference type="NCBI Taxonomy" id="79881"/>
    <lineage>
        <taxon>Bacteria</taxon>
        <taxon>Bacillati</taxon>
        <taxon>Bacillota</taxon>
        <taxon>Bacilli</taxon>
        <taxon>Bacillales</taxon>
        <taxon>Bacillaceae</taxon>
        <taxon>Alkalicoccobacillus</taxon>
    </lineage>
</organism>
<evidence type="ECO:0000313" key="2">
    <source>
        <dbReference type="Proteomes" id="UP001418796"/>
    </source>
</evidence>
<accession>A0ABU9VHN0</accession>